<evidence type="ECO:0000259" key="7">
    <source>
        <dbReference type="Pfam" id="PF01029"/>
    </source>
</evidence>
<dbReference type="NCBIfam" id="TIGR01951">
    <property type="entry name" value="nusB"/>
    <property type="match status" value="1"/>
</dbReference>
<dbReference type="InterPro" id="IPR035926">
    <property type="entry name" value="NusB-like_sf"/>
</dbReference>
<evidence type="ECO:0000256" key="1">
    <source>
        <dbReference type="ARBA" id="ARBA00005952"/>
    </source>
</evidence>
<dbReference type="SUPFAM" id="SSF48013">
    <property type="entry name" value="NusB-like"/>
    <property type="match status" value="1"/>
</dbReference>
<comment type="caution">
    <text evidence="8">The sequence shown here is derived from an EMBL/GenBank/DDBJ whole genome shotgun (WGS) entry which is preliminary data.</text>
</comment>
<evidence type="ECO:0000256" key="4">
    <source>
        <dbReference type="ARBA" id="ARBA00023015"/>
    </source>
</evidence>
<gene>
    <name evidence="6 8" type="primary">nusB</name>
    <name evidence="8" type="ORF">GCM10023235_63160</name>
</gene>
<keyword evidence="5 6" id="KW-0804">Transcription</keyword>
<dbReference type="InterPro" id="IPR006027">
    <property type="entry name" value="NusB_RsmB_TIM44"/>
</dbReference>
<comment type="similarity">
    <text evidence="1 6">Belongs to the NusB family.</text>
</comment>
<organism evidence="8 9">
    <name type="scientific">Kitasatospora terrestris</name>
    <dbReference type="NCBI Taxonomy" id="258051"/>
    <lineage>
        <taxon>Bacteria</taxon>
        <taxon>Bacillati</taxon>
        <taxon>Actinomycetota</taxon>
        <taxon>Actinomycetes</taxon>
        <taxon>Kitasatosporales</taxon>
        <taxon>Streptomycetaceae</taxon>
        <taxon>Kitasatospora</taxon>
    </lineage>
</organism>
<keyword evidence="4 6" id="KW-0805">Transcription regulation</keyword>
<dbReference type="Proteomes" id="UP001501752">
    <property type="component" value="Unassembled WGS sequence"/>
</dbReference>
<evidence type="ECO:0000256" key="3">
    <source>
        <dbReference type="ARBA" id="ARBA00022884"/>
    </source>
</evidence>
<feature type="domain" description="NusB/RsmB/TIM44" evidence="7">
    <location>
        <begin position="7"/>
        <end position="137"/>
    </location>
</feature>
<accession>A0ABP9EFD8</accession>
<proteinExistence type="inferred from homology"/>
<evidence type="ECO:0000256" key="5">
    <source>
        <dbReference type="ARBA" id="ARBA00023163"/>
    </source>
</evidence>
<protein>
    <recommendedName>
        <fullName evidence="6">Transcription antitermination protein NusB</fullName>
    </recommendedName>
    <alternativeName>
        <fullName evidence="6">Antitermination factor NusB</fullName>
    </alternativeName>
</protein>
<evidence type="ECO:0000313" key="8">
    <source>
        <dbReference type="EMBL" id="GAA4875250.1"/>
    </source>
</evidence>
<evidence type="ECO:0000313" key="9">
    <source>
        <dbReference type="Proteomes" id="UP001501752"/>
    </source>
</evidence>
<comment type="function">
    <text evidence="6">Involved in transcription antitermination. Required for transcription of ribosomal RNA (rRNA) genes. Binds specifically to the boxA antiterminator sequence of the ribosomal RNA (rrn) operons.</text>
</comment>
<dbReference type="Pfam" id="PF01029">
    <property type="entry name" value="NusB"/>
    <property type="match status" value="1"/>
</dbReference>
<dbReference type="InterPro" id="IPR011605">
    <property type="entry name" value="NusB_fam"/>
</dbReference>
<keyword evidence="9" id="KW-1185">Reference proteome</keyword>
<evidence type="ECO:0000256" key="6">
    <source>
        <dbReference type="HAMAP-Rule" id="MF_00073"/>
    </source>
</evidence>
<keyword evidence="3 6" id="KW-0694">RNA-binding</keyword>
<dbReference type="EMBL" id="BAABIS010000001">
    <property type="protein sequence ID" value="GAA4875250.1"/>
    <property type="molecule type" value="Genomic_DNA"/>
</dbReference>
<dbReference type="RefSeq" id="WP_345700303.1">
    <property type="nucleotide sequence ID" value="NZ_BAABIS010000001.1"/>
</dbReference>
<dbReference type="PANTHER" id="PTHR11078:SF3">
    <property type="entry name" value="ANTITERMINATION NUSB DOMAIN-CONTAINING PROTEIN"/>
    <property type="match status" value="1"/>
</dbReference>
<dbReference type="PANTHER" id="PTHR11078">
    <property type="entry name" value="N UTILIZATION SUBSTANCE PROTEIN B-RELATED"/>
    <property type="match status" value="1"/>
</dbReference>
<dbReference type="HAMAP" id="MF_00073">
    <property type="entry name" value="NusB"/>
    <property type="match status" value="1"/>
</dbReference>
<reference evidence="9" key="1">
    <citation type="journal article" date="2019" name="Int. J. Syst. Evol. Microbiol.">
        <title>The Global Catalogue of Microorganisms (GCM) 10K type strain sequencing project: providing services to taxonomists for standard genome sequencing and annotation.</title>
        <authorList>
            <consortium name="The Broad Institute Genomics Platform"/>
            <consortium name="The Broad Institute Genome Sequencing Center for Infectious Disease"/>
            <person name="Wu L."/>
            <person name="Ma J."/>
        </authorList>
    </citation>
    <scope>NUCLEOTIDE SEQUENCE [LARGE SCALE GENOMIC DNA]</scope>
    <source>
        <strain evidence="9">JCM 13006</strain>
    </source>
</reference>
<keyword evidence="2 6" id="KW-0889">Transcription antitermination</keyword>
<dbReference type="Gene3D" id="1.10.940.10">
    <property type="entry name" value="NusB-like"/>
    <property type="match status" value="1"/>
</dbReference>
<sequence length="146" mass="16514">MAAARSKARTRAFQILFEADHRGVSPERVLADWVARSRDPKPDEGIPQVAEYTMQLIEGYSQYARTIDDLIATYAVGWTLDRMPIADRNVLRLGTYELIWEDSVPDAVVLDEAVEIAKEYSTDESPAFVNGLLARFLELKPTIRRA</sequence>
<name>A0ABP9EFD8_9ACTN</name>
<evidence type="ECO:0000256" key="2">
    <source>
        <dbReference type="ARBA" id="ARBA00022814"/>
    </source>
</evidence>